<comment type="subcellular location">
    <subcellularLocation>
        <location evidence="1">Nucleus</location>
    </subcellularLocation>
</comment>
<keyword evidence="9" id="KW-1185">Reference proteome</keyword>
<proteinExistence type="inferred from homology"/>
<feature type="region of interest" description="Disordered" evidence="4">
    <location>
        <begin position="160"/>
        <end position="207"/>
    </location>
</feature>
<dbReference type="AlphaFoldDB" id="A0A507CF46"/>
<dbReference type="GO" id="GO:0008278">
    <property type="term" value="C:cohesin complex"/>
    <property type="evidence" value="ECO:0007669"/>
    <property type="project" value="InterPro"/>
</dbReference>
<dbReference type="InterPro" id="IPR039781">
    <property type="entry name" value="Rad21/Rec8-like"/>
</dbReference>
<evidence type="ECO:0000313" key="8">
    <source>
        <dbReference type="EMBL" id="TPX42087.1"/>
    </source>
</evidence>
<dbReference type="SUPFAM" id="SSF46785">
    <property type="entry name" value="Winged helix' DNA-binding domain"/>
    <property type="match status" value="1"/>
</dbReference>
<comment type="caution">
    <text evidence="7">The sequence shown here is derived from an EMBL/GenBank/DDBJ whole genome shotgun (WGS) entry which is preliminary data.</text>
</comment>
<dbReference type="OrthoDB" id="10071381at2759"/>
<dbReference type="GO" id="GO:1990414">
    <property type="term" value="P:replication-born double-strand break repair via sister chromatid exchange"/>
    <property type="evidence" value="ECO:0007669"/>
    <property type="project" value="TreeGrafter"/>
</dbReference>
<dbReference type="STRING" id="286115.A0A507CF46"/>
<evidence type="ECO:0000313" key="10">
    <source>
        <dbReference type="Proteomes" id="UP000320475"/>
    </source>
</evidence>
<feature type="compositionally biased region" description="Polar residues" evidence="4">
    <location>
        <begin position="160"/>
        <end position="184"/>
    </location>
</feature>
<dbReference type="InterPro" id="IPR023093">
    <property type="entry name" value="ScpA-like_C"/>
</dbReference>
<dbReference type="InterPro" id="IPR036390">
    <property type="entry name" value="WH_DNA-bd_sf"/>
</dbReference>
<evidence type="ECO:0000259" key="6">
    <source>
        <dbReference type="Pfam" id="PF04825"/>
    </source>
</evidence>
<dbReference type="InterPro" id="IPR006909">
    <property type="entry name" value="Rad21/Rec8_C_eu"/>
</dbReference>
<dbReference type="EMBL" id="QEAM01000287">
    <property type="protein sequence ID" value="TPX42087.1"/>
    <property type="molecule type" value="Genomic_DNA"/>
</dbReference>
<gene>
    <name evidence="8" type="ORF">SeLEV6574_g05768</name>
    <name evidence="7" type="ORF">SeMB42_g06137</name>
</gene>
<dbReference type="PANTHER" id="PTHR12585:SF69">
    <property type="entry name" value="FI11703P"/>
    <property type="match status" value="1"/>
</dbReference>
<sequence>MFWSADIFTSKKHGIAVCWLAATLGPRGAVKKLTKKDYTNVKIPNACDYLESPPDGPIPLRLTSNLLVGVARVYSQQWSIYLADVNNVFLAIRKAYGSKSTAADGTNNIDMAVPEARPDAITVAINEDEFTNGPFDVSLRIGGREMNWLAIMEEDFESIQPLSSQQENSFQGGTKAAKSQTSYTAGEGPQSAMKSRTGNGKSLGTKDSITLNERSILEDLPGRWSQHDAAFQDDLGAEGALDFGFADDELLLANQRRVPSVNMDDVADEVLRDHAEAAKSRKRREPRMIVNEEEQEQPQQEELPEEEQALPVPSPVNLEEFINQDLMEYGQDIPAAPLPSPPPPHEEDEFFFKEREVLEEATTQKKKSRKRKDSNSETEETDVEGQSKVKKPFKAKNTKKHAKRMPLMDASVELTNDDMRSMIESGNRSNDETWRERRLGETEDEKQKNLQSFLTRPVMMKAPRLIKFYQVITHRNRWGHIPTEPRRNLPVVAHSLDQGVASVSDHLSERLRPLANADGSASSYSAYRSFGQLGARGDDQPQGDELFAEQQEQDVEVGRDRPPTPQSDLRGRVRSHSHTSDLFPWHNQARAQSHSRTGSQHSPRGDSTGLYQKYGGVRSSASFMTLEDQQKGAQAGGLGTPEVDRFGRRRGSGLWGHAQEFSPLADLPIGDADTGGIFFPINDEASKGGTSTNMADDSSSKVAAALEKDSGAFLNYAMDIMNRAQTNHVHFFDLVPPKVSSRAAASRAFYHVLTLANRKIITASQDEPYGDIRLDKM</sequence>
<evidence type="ECO:0000256" key="2">
    <source>
        <dbReference type="ARBA" id="ARBA00009870"/>
    </source>
</evidence>
<feature type="region of interest" description="Disordered" evidence="4">
    <location>
        <begin position="552"/>
        <end position="613"/>
    </location>
</feature>
<evidence type="ECO:0000313" key="7">
    <source>
        <dbReference type="EMBL" id="TPX40140.1"/>
    </source>
</evidence>
<evidence type="ECO:0000259" key="5">
    <source>
        <dbReference type="Pfam" id="PF04824"/>
    </source>
</evidence>
<feature type="region of interest" description="Disordered" evidence="4">
    <location>
        <begin position="360"/>
        <end position="402"/>
    </location>
</feature>
<feature type="compositionally biased region" description="Basic and acidic residues" evidence="4">
    <location>
        <begin position="429"/>
        <end position="448"/>
    </location>
</feature>
<evidence type="ECO:0000256" key="4">
    <source>
        <dbReference type="SAM" id="MobiDB-lite"/>
    </source>
</evidence>
<protein>
    <recommendedName>
        <fullName evidence="11">Rad21/Rec8-like protein N-terminal domain-containing protein</fullName>
    </recommendedName>
</protein>
<name>A0A507CF46_9FUNG</name>
<dbReference type="Proteomes" id="UP000320475">
    <property type="component" value="Unassembled WGS sequence"/>
</dbReference>
<dbReference type="EMBL" id="QEAN01000326">
    <property type="protein sequence ID" value="TPX40140.1"/>
    <property type="molecule type" value="Genomic_DNA"/>
</dbReference>
<dbReference type="GO" id="GO:0005634">
    <property type="term" value="C:nucleus"/>
    <property type="evidence" value="ECO:0007669"/>
    <property type="project" value="UniProtKB-SubCell"/>
</dbReference>
<evidence type="ECO:0008006" key="11">
    <source>
        <dbReference type="Google" id="ProtNLM"/>
    </source>
</evidence>
<dbReference type="PANTHER" id="PTHR12585">
    <property type="entry name" value="SCC1 / RAD21 FAMILY MEMBER"/>
    <property type="match status" value="1"/>
</dbReference>
<feature type="region of interest" description="Disordered" evidence="4">
    <location>
        <begin position="422"/>
        <end position="448"/>
    </location>
</feature>
<evidence type="ECO:0000313" key="9">
    <source>
        <dbReference type="Proteomes" id="UP000317494"/>
    </source>
</evidence>
<keyword evidence="3" id="KW-0539">Nucleus</keyword>
<feature type="region of interest" description="Disordered" evidence="4">
    <location>
        <begin position="277"/>
        <end position="312"/>
    </location>
</feature>
<dbReference type="Gene3D" id="1.10.10.580">
    <property type="entry name" value="Structural maintenance of chromosome 1. Chain E"/>
    <property type="match status" value="1"/>
</dbReference>
<dbReference type="Proteomes" id="UP000317494">
    <property type="component" value="Unassembled WGS sequence"/>
</dbReference>
<feature type="domain" description="Rad21/Rec8-like protein C-terminal eukaryotic" evidence="5">
    <location>
        <begin position="731"/>
        <end position="775"/>
    </location>
</feature>
<feature type="compositionally biased region" description="Polar residues" evidence="4">
    <location>
        <begin position="589"/>
        <end position="602"/>
    </location>
</feature>
<dbReference type="Pfam" id="PF04824">
    <property type="entry name" value="Rad21_Rec8"/>
    <property type="match status" value="1"/>
</dbReference>
<feature type="domain" description="Rad21/Rec8-like protein N-terminal" evidence="6">
    <location>
        <begin position="1"/>
        <end position="102"/>
    </location>
</feature>
<dbReference type="InterPro" id="IPR006910">
    <property type="entry name" value="Rad21_Rec8_N"/>
</dbReference>
<organism evidence="7 9">
    <name type="scientific">Synchytrium endobioticum</name>
    <dbReference type="NCBI Taxonomy" id="286115"/>
    <lineage>
        <taxon>Eukaryota</taxon>
        <taxon>Fungi</taxon>
        <taxon>Fungi incertae sedis</taxon>
        <taxon>Chytridiomycota</taxon>
        <taxon>Chytridiomycota incertae sedis</taxon>
        <taxon>Chytridiomycetes</taxon>
        <taxon>Synchytriales</taxon>
        <taxon>Synchytriaceae</taxon>
        <taxon>Synchytrium</taxon>
    </lineage>
</organism>
<feature type="compositionally biased region" description="Basic residues" evidence="4">
    <location>
        <begin position="388"/>
        <end position="402"/>
    </location>
</feature>
<dbReference type="GO" id="GO:0007062">
    <property type="term" value="P:sister chromatid cohesion"/>
    <property type="evidence" value="ECO:0007669"/>
    <property type="project" value="InterPro"/>
</dbReference>
<comment type="similarity">
    <text evidence="2">Belongs to the rad21 family.</text>
</comment>
<dbReference type="Pfam" id="PF04825">
    <property type="entry name" value="Rad21_Rec8_N"/>
    <property type="match status" value="1"/>
</dbReference>
<evidence type="ECO:0000256" key="3">
    <source>
        <dbReference type="ARBA" id="ARBA00023242"/>
    </source>
</evidence>
<dbReference type="GO" id="GO:0003682">
    <property type="term" value="F:chromatin binding"/>
    <property type="evidence" value="ECO:0007669"/>
    <property type="project" value="TreeGrafter"/>
</dbReference>
<evidence type="ECO:0000256" key="1">
    <source>
        <dbReference type="ARBA" id="ARBA00004123"/>
    </source>
</evidence>
<feature type="compositionally biased region" description="Polar residues" evidence="4">
    <location>
        <begin position="192"/>
        <end position="207"/>
    </location>
</feature>
<dbReference type="VEuPathDB" id="FungiDB:SeMB42_g06137"/>
<accession>A0A507CF46</accession>
<reference evidence="9 10" key="1">
    <citation type="journal article" date="2019" name="Sci. Rep.">
        <title>Comparative genomics of chytrid fungi reveal insights into the obligate biotrophic and pathogenic lifestyle of Synchytrium endobioticum.</title>
        <authorList>
            <person name="van de Vossenberg B.T.L.H."/>
            <person name="Warris S."/>
            <person name="Nguyen H.D.T."/>
            <person name="van Gent-Pelzer M.P.E."/>
            <person name="Joly D.L."/>
            <person name="van de Geest H.C."/>
            <person name="Bonants P.J.M."/>
            <person name="Smith D.S."/>
            <person name="Levesque C.A."/>
            <person name="van der Lee T.A.J."/>
        </authorList>
    </citation>
    <scope>NUCLEOTIDE SEQUENCE [LARGE SCALE GENOMIC DNA]</scope>
    <source>
        <strain evidence="8 10">LEV6574</strain>
        <strain evidence="7 9">MB42</strain>
    </source>
</reference>